<organism evidence="15 16">
    <name type="scientific">Laodelphax striatellus</name>
    <name type="common">Small brown planthopper</name>
    <name type="synonym">Delphax striatella</name>
    <dbReference type="NCBI Taxonomy" id="195883"/>
    <lineage>
        <taxon>Eukaryota</taxon>
        <taxon>Metazoa</taxon>
        <taxon>Ecdysozoa</taxon>
        <taxon>Arthropoda</taxon>
        <taxon>Hexapoda</taxon>
        <taxon>Insecta</taxon>
        <taxon>Pterygota</taxon>
        <taxon>Neoptera</taxon>
        <taxon>Paraneoptera</taxon>
        <taxon>Hemiptera</taxon>
        <taxon>Auchenorrhyncha</taxon>
        <taxon>Fulgoroidea</taxon>
        <taxon>Delphacidae</taxon>
        <taxon>Criomorphinae</taxon>
        <taxon>Laodelphax</taxon>
    </lineage>
</organism>
<feature type="region of interest" description="Disordered" evidence="13">
    <location>
        <begin position="1058"/>
        <end position="1083"/>
    </location>
</feature>
<dbReference type="InterPro" id="IPR050168">
    <property type="entry name" value="AAA_ATPase_domain"/>
</dbReference>
<feature type="domain" description="AAA+ ATPase" evidence="14">
    <location>
        <begin position="808"/>
        <end position="944"/>
    </location>
</feature>
<dbReference type="Gene3D" id="1.10.8.60">
    <property type="match status" value="2"/>
</dbReference>
<dbReference type="GO" id="GO:0005524">
    <property type="term" value="F:ATP binding"/>
    <property type="evidence" value="ECO:0007669"/>
    <property type="project" value="UniProtKB-KW"/>
</dbReference>
<dbReference type="SUPFAM" id="SSF54585">
    <property type="entry name" value="Cdc48 domain 2-like"/>
    <property type="match status" value="1"/>
</dbReference>
<protein>
    <recommendedName>
        <fullName evidence="11">Peroxisomal ATPase PEX1</fullName>
    </recommendedName>
    <alternativeName>
        <fullName evidence="10">Peroxin-1</fullName>
    </alternativeName>
</protein>
<keyword evidence="7" id="KW-0067">ATP-binding</keyword>
<dbReference type="InterPro" id="IPR003959">
    <property type="entry name" value="ATPase_AAA_core"/>
</dbReference>
<keyword evidence="4" id="KW-0962">Peroxisome biogenesis</keyword>
<dbReference type="OrthoDB" id="8173462at2759"/>
<comment type="caution">
    <text evidence="15">The sequence shown here is derived from an EMBL/GenBank/DDBJ whole genome shotgun (WGS) entry which is preliminary data.</text>
</comment>
<dbReference type="SUPFAM" id="SSF50692">
    <property type="entry name" value="ADC-like"/>
    <property type="match status" value="1"/>
</dbReference>
<dbReference type="FunFam" id="3.40.50.300:FF:000149">
    <property type="entry name" value="Nuclear valosin-containing protein-like"/>
    <property type="match status" value="1"/>
</dbReference>
<keyword evidence="16" id="KW-1185">Reference proteome</keyword>
<dbReference type="InterPro" id="IPR029067">
    <property type="entry name" value="CDC48_domain_2-like_sf"/>
</dbReference>
<dbReference type="PANTHER" id="PTHR23077:SF12">
    <property type="entry name" value="PEROXISOMAL ATPASE PEX1"/>
    <property type="match status" value="1"/>
</dbReference>
<gene>
    <name evidence="15" type="ORF">LSTR_LSTR007847</name>
</gene>
<dbReference type="Proteomes" id="UP000291343">
    <property type="component" value="Unassembled WGS sequence"/>
</dbReference>
<dbReference type="InterPro" id="IPR015342">
    <property type="entry name" value="PEX1-N_C-lobe"/>
</dbReference>
<dbReference type="SUPFAM" id="SSF52540">
    <property type="entry name" value="P-loop containing nucleoside triphosphate hydrolases"/>
    <property type="match status" value="2"/>
</dbReference>
<keyword evidence="9" id="KW-0472">Membrane</keyword>
<name>A0A482WMK8_LAOST</name>
<evidence type="ECO:0000259" key="14">
    <source>
        <dbReference type="SMART" id="SM00382"/>
    </source>
</evidence>
<keyword evidence="6" id="KW-0378">Hydrolase</keyword>
<evidence type="ECO:0000313" key="16">
    <source>
        <dbReference type="Proteomes" id="UP000291343"/>
    </source>
</evidence>
<evidence type="ECO:0000256" key="12">
    <source>
        <dbReference type="ARBA" id="ARBA00048778"/>
    </source>
</evidence>
<evidence type="ECO:0000256" key="5">
    <source>
        <dbReference type="ARBA" id="ARBA00022741"/>
    </source>
</evidence>
<dbReference type="InParanoid" id="A0A482WMK8"/>
<dbReference type="AlphaFoldDB" id="A0A482WMK8"/>
<dbReference type="InterPro" id="IPR003960">
    <property type="entry name" value="ATPase_AAA_CS"/>
</dbReference>
<dbReference type="FunCoup" id="A0A482WMK8">
    <property type="interactions" value="1788"/>
</dbReference>
<dbReference type="Gene3D" id="3.10.330.10">
    <property type="match status" value="1"/>
</dbReference>
<dbReference type="GO" id="GO:0005829">
    <property type="term" value="C:cytosol"/>
    <property type="evidence" value="ECO:0007669"/>
    <property type="project" value="TreeGrafter"/>
</dbReference>
<dbReference type="GO" id="GO:0005778">
    <property type="term" value="C:peroxisomal membrane"/>
    <property type="evidence" value="ECO:0007669"/>
    <property type="project" value="TreeGrafter"/>
</dbReference>
<dbReference type="InterPro" id="IPR027417">
    <property type="entry name" value="P-loop_NTPase"/>
</dbReference>
<reference evidence="15 16" key="1">
    <citation type="journal article" date="2017" name="Gigascience">
        <title>Genome sequence of the small brown planthopper, Laodelphax striatellus.</title>
        <authorList>
            <person name="Zhu J."/>
            <person name="Jiang F."/>
            <person name="Wang X."/>
            <person name="Yang P."/>
            <person name="Bao Y."/>
            <person name="Zhao W."/>
            <person name="Wang W."/>
            <person name="Lu H."/>
            <person name="Wang Q."/>
            <person name="Cui N."/>
            <person name="Li J."/>
            <person name="Chen X."/>
            <person name="Luo L."/>
            <person name="Yu J."/>
            <person name="Kang L."/>
            <person name="Cui F."/>
        </authorList>
    </citation>
    <scope>NUCLEOTIDE SEQUENCE [LARGE SCALE GENOMIC DNA]</scope>
    <source>
        <strain evidence="15">Lst14</strain>
    </source>
</reference>
<comment type="subcellular location">
    <subcellularLocation>
        <location evidence="1">Membrane</location>
    </subcellularLocation>
</comment>
<accession>A0A482WMK8</accession>
<comment type="catalytic activity">
    <reaction evidence="12">
        <text>ATP + H2O = ADP + phosphate + H(+)</text>
        <dbReference type="Rhea" id="RHEA:13065"/>
        <dbReference type="ChEBI" id="CHEBI:15377"/>
        <dbReference type="ChEBI" id="CHEBI:15378"/>
        <dbReference type="ChEBI" id="CHEBI:30616"/>
        <dbReference type="ChEBI" id="CHEBI:43474"/>
        <dbReference type="ChEBI" id="CHEBI:456216"/>
    </reaction>
    <physiologicalReaction direction="left-to-right" evidence="12">
        <dbReference type="Rhea" id="RHEA:13066"/>
    </physiologicalReaction>
</comment>
<dbReference type="GO" id="GO:0016558">
    <property type="term" value="P:protein import into peroxisome matrix"/>
    <property type="evidence" value="ECO:0007669"/>
    <property type="project" value="TreeGrafter"/>
</dbReference>
<dbReference type="InterPro" id="IPR003593">
    <property type="entry name" value="AAA+_ATPase"/>
</dbReference>
<keyword evidence="5" id="KW-0547">Nucleotide-binding</keyword>
<dbReference type="STRING" id="195883.A0A482WMK8"/>
<dbReference type="GO" id="GO:0016887">
    <property type="term" value="F:ATP hydrolysis activity"/>
    <property type="evidence" value="ECO:0007669"/>
    <property type="project" value="InterPro"/>
</dbReference>
<sequence length="1083" mass="121444">MIEQIFSLNFLLVRDCFLHLPYSWLRKLKCKNKNPPIVKLTQDDKIFHLSCSPHSNSGSNENRIGLSAIFANNLGLKEGHVCVSSVGEPPPIKVVHACAVTEDDYEIIEMSQTELELAILNQIQVVSKGQPITVWLSKFLHCNLIIDKLEPSMSFGKLMNLTEIVIEPTVSSRKSDDFLERKIDSIKNDDNAECSTSVGTDNRNSQSSLSVELKNNKHSGVFRVVIVEESDEQCCDNLHNPLKNPYNVFVNKDIASWWRRKPVIERYASVCSLRKIPKLSDKTLIETQNIYVRLYPIEESCHQLPIVENGNNWRHQPLFISSTVKNLLTLSNGAKVKLDLFSPSLNETLNKVELIAPSGLDQEEVETWFRSKLLATGNVLINNQAPLPMMTTDDKLENVKVVLEPDSLTCWPFSAAEVQTCTLSIKHAKTPIFPEKPIIPEGLTPEQASSVEKIVRSLGITNHHRSIEKPIRSLEIINPQNCRALNKVIKDGITALEIALNLIDVPWMRNISHVKGSKNILLTGSGNESTADSLCDILSGQPHYVHISKIDCKTLRGRLHHPLDSGKKVDAIEKTLQWTLEDCIYHQPAVLLLQDIDALVGNPMTNNGESAETNPWTQTIHQTCQMLKNIISDIEAFQSVSLLATAQSIKTVSKDLISSKCHDFFSTVLEIPPLSQDDRIAILKEMLKQKLKIDLNRFENIDLDIFAEKTDNYIFEDLQQIVNKICFKGWIRKSQGSGQSELTVTNDDILFAIDSVSPSHLKTIKLFKNSKHGWNSIGGMKKLKDTLTELIIWPAKYRKIYEQCPLKSENGVLLYGLPGSGKTLIASALAGECNLNFISVKGPELLSKYIGASEENVRNIFERAQKAKPCILFFDEFDSLVPRRGHDNTGVTDRVVNQFLTQLDGVEERRGVWVLAATSRPDLLDPALLRPGRIGHNLHCQLPTQEERFEILEVIGKNLPLSSTCDFQEVSTKTENFTGADLKSLLYSAHMIAYDEIADTGNTETGSDGDTSGYELKQNLIGKLSIDHRHICTALKDAKPSLKESELQRYKKIYESDKTSRSKTAAPIQETTPELRQQTVTLA</sequence>
<feature type="compositionally biased region" description="Polar residues" evidence="13">
    <location>
        <begin position="1069"/>
        <end position="1083"/>
    </location>
</feature>
<dbReference type="PANTHER" id="PTHR23077">
    <property type="entry name" value="AAA-FAMILY ATPASE"/>
    <property type="match status" value="1"/>
</dbReference>
<evidence type="ECO:0000256" key="11">
    <source>
        <dbReference type="ARBA" id="ARBA00034532"/>
    </source>
</evidence>
<evidence type="ECO:0000313" key="15">
    <source>
        <dbReference type="EMBL" id="RZF34795.1"/>
    </source>
</evidence>
<dbReference type="SMR" id="A0A482WMK8"/>
<dbReference type="Gene3D" id="2.40.40.20">
    <property type="match status" value="1"/>
</dbReference>
<dbReference type="Pfam" id="PF17862">
    <property type="entry name" value="AAA_lid_3"/>
    <property type="match status" value="1"/>
</dbReference>
<comment type="similarity">
    <text evidence="2">Belongs to the AAA ATPase family.</text>
</comment>
<evidence type="ECO:0000256" key="9">
    <source>
        <dbReference type="ARBA" id="ARBA00023136"/>
    </source>
</evidence>
<evidence type="ECO:0000256" key="4">
    <source>
        <dbReference type="ARBA" id="ARBA00022593"/>
    </source>
</evidence>
<dbReference type="InterPro" id="IPR041569">
    <property type="entry name" value="AAA_lid_3"/>
</dbReference>
<dbReference type="InterPro" id="IPR009010">
    <property type="entry name" value="Asp_de-COase-like_dom_sf"/>
</dbReference>
<evidence type="ECO:0000256" key="10">
    <source>
        <dbReference type="ARBA" id="ARBA00032509"/>
    </source>
</evidence>
<dbReference type="Gene3D" id="3.40.50.300">
    <property type="entry name" value="P-loop containing nucleotide triphosphate hydrolases"/>
    <property type="match status" value="2"/>
</dbReference>
<evidence type="ECO:0000256" key="7">
    <source>
        <dbReference type="ARBA" id="ARBA00022840"/>
    </source>
</evidence>
<evidence type="ECO:0000256" key="3">
    <source>
        <dbReference type="ARBA" id="ARBA00022448"/>
    </source>
</evidence>
<dbReference type="EMBL" id="QKKF02030383">
    <property type="protein sequence ID" value="RZF34795.1"/>
    <property type="molecule type" value="Genomic_DNA"/>
</dbReference>
<evidence type="ECO:0000256" key="6">
    <source>
        <dbReference type="ARBA" id="ARBA00022801"/>
    </source>
</evidence>
<evidence type="ECO:0000256" key="13">
    <source>
        <dbReference type="SAM" id="MobiDB-lite"/>
    </source>
</evidence>
<dbReference type="SMART" id="SM00382">
    <property type="entry name" value="AAA"/>
    <property type="match status" value="1"/>
</dbReference>
<evidence type="ECO:0000256" key="1">
    <source>
        <dbReference type="ARBA" id="ARBA00004370"/>
    </source>
</evidence>
<keyword evidence="8" id="KW-0653">Protein transport</keyword>
<evidence type="ECO:0000256" key="2">
    <source>
        <dbReference type="ARBA" id="ARBA00006914"/>
    </source>
</evidence>
<evidence type="ECO:0000256" key="8">
    <source>
        <dbReference type="ARBA" id="ARBA00022927"/>
    </source>
</evidence>
<dbReference type="Pfam" id="PF09262">
    <property type="entry name" value="PEX-1N"/>
    <property type="match status" value="1"/>
</dbReference>
<keyword evidence="3" id="KW-0813">Transport</keyword>
<proteinExistence type="inferred from homology"/>
<dbReference type="PROSITE" id="PS00674">
    <property type="entry name" value="AAA"/>
    <property type="match status" value="1"/>
</dbReference>
<dbReference type="Pfam" id="PF00004">
    <property type="entry name" value="AAA"/>
    <property type="match status" value="1"/>
</dbReference>